<evidence type="ECO:0000256" key="1">
    <source>
        <dbReference type="ARBA" id="ARBA00023224"/>
    </source>
</evidence>
<dbReference type="InterPro" id="IPR000700">
    <property type="entry name" value="PAS-assoc_C"/>
</dbReference>
<dbReference type="PRINTS" id="PR00260">
    <property type="entry name" value="CHEMTRNSDUCR"/>
</dbReference>
<feature type="domain" description="PAC" evidence="5">
    <location>
        <begin position="80"/>
        <end position="132"/>
    </location>
</feature>
<keyword evidence="7" id="KW-1185">Reference proteome</keyword>
<comment type="caution">
    <text evidence="6">The sequence shown here is derived from an EMBL/GenBank/DDBJ whole genome shotgun (WGS) entry which is preliminary data.</text>
</comment>
<dbReference type="SMART" id="SM00086">
    <property type="entry name" value="PAC"/>
    <property type="match status" value="1"/>
</dbReference>
<reference evidence="7" key="1">
    <citation type="journal article" date="2019" name="Int. J. Syst. Evol. Microbiol.">
        <title>The Global Catalogue of Microorganisms (GCM) 10K type strain sequencing project: providing services to taxonomists for standard genome sequencing and annotation.</title>
        <authorList>
            <consortium name="The Broad Institute Genomics Platform"/>
            <consortium name="The Broad Institute Genome Sequencing Center for Infectious Disease"/>
            <person name="Wu L."/>
            <person name="Ma J."/>
        </authorList>
    </citation>
    <scope>NUCLEOTIDE SEQUENCE [LARGE SCALE GENOMIC DNA]</scope>
    <source>
        <strain evidence="7">Q85</strain>
    </source>
</reference>
<name>A0ABW4NF38_9SPHN</name>
<accession>A0ABW4NF38</accession>
<dbReference type="InterPro" id="IPR004089">
    <property type="entry name" value="MCPsignal_dom"/>
</dbReference>
<feature type="domain" description="Methyl-accepting transducer" evidence="4">
    <location>
        <begin position="108"/>
        <end position="197"/>
    </location>
</feature>
<dbReference type="SUPFAM" id="SSF58104">
    <property type="entry name" value="Methyl-accepting chemotaxis protein (MCP) signaling domain"/>
    <property type="match status" value="1"/>
</dbReference>
<evidence type="ECO:0000256" key="2">
    <source>
        <dbReference type="ARBA" id="ARBA00029447"/>
    </source>
</evidence>
<dbReference type="InterPro" id="IPR035965">
    <property type="entry name" value="PAS-like_dom_sf"/>
</dbReference>
<gene>
    <name evidence="6" type="ORF">ACFSC3_12715</name>
</gene>
<dbReference type="InterPro" id="IPR001610">
    <property type="entry name" value="PAC"/>
</dbReference>
<dbReference type="SUPFAM" id="SSF55785">
    <property type="entry name" value="PYP-like sensor domain (PAS domain)"/>
    <property type="match status" value="1"/>
</dbReference>
<dbReference type="Pfam" id="PF00015">
    <property type="entry name" value="MCPsignal"/>
    <property type="match status" value="1"/>
</dbReference>
<dbReference type="PANTHER" id="PTHR32089">
    <property type="entry name" value="METHYL-ACCEPTING CHEMOTAXIS PROTEIN MCPB"/>
    <property type="match status" value="1"/>
</dbReference>
<dbReference type="EMBL" id="JBHUFC010000003">
    <property type="protein sequence ID" value="MFD1788436.1"/>
    <property type="molecule type" value="Genomic_DNA"/>
</dbReference>
<dbReference type="CDD" id="cd00130">
    <property type="entry name" value="PAS"/>
    <property type="match status" value="1"/>
</dbReference>
<dbReference type="RefSeq" id="WP_380940816.1">
    <property type="nucleotide sequence ID" value="NZ_JBHUFC010000003.1"/>
</dbReference>
<evidence type="ECO:0000256" key="3">
    <source>
        <dbReference type="PROSITE-ProRule" id="PRU00284"/>
    </source>
</evidence>
<dbReference type="InterPro" id="IPR013655">
    <property type="entry name" value="PAS_fold_3"/>
</dbReference>
<evidence type="ECO:0000313" key="6">
    <source>
        <dbReference type="EMBL" id="MFD1788436.1"/>
    </source>
</evidence>
<dbReference type="InterPro" id="IPR004090">
    <property type="entry name" value="Chemotax_Me-accpt_rcpt"/>
</dbReference>
<evidence type="ECO:0000259" key="4">
    <source>
        <dbReference type="PROSITE" id="PS50111"/>
    </source>
</evidence>
<evidence type="ECO:0000259" key="5">
    <source>
        <dbReference type="PROSITE" id="PS50113"/>
    </source>
</evidence>
<dbReference type="Pfam" id="PF08447">
    <property type="entry name" value="PAS_3"/>
    <property type="match status" value="1"/>
</dbReference>
<dbReference type="PANTHER" id="PTHR32089:SF112">
    <property type="entry name" value="LYSOZYME-LIKE PROTEIN-RELATED"/>
    <property type="match status" value="1"/>
</dbReference>
<keyword evidence="1 3" id="KW-0807">Transducer</keyword>
<sequence>MPQVTGSIDATWAAINRSLAVIEFSPGGIVLEANALFHTIFGYPRDALIGRHHRMFCDPGYVTTEAYAAFWRKLGRGDFDQGEYRRIDAKGENVWLQATYNPVFGPDGRTDRILQIATDITAAKRTAFALEDVVGELDGIVRTIGAIAQQTNLLALNATIEAARAGEAGRGFAVVATEVKKLASDTRLATDRASEMMAGRVLQYHCAPAQAGA</sequence>
<organism evidence="6 7">
    <name type="scientific">Sphingomonas floccifaciens</name>
    <dbReference type="NCBI Taxonomy" id="1844115"/>
    <lineage>
        <taxon>Bacteria</taxon>
        <taxon>Pseudomonadati</taxon>
        <taxon>Pseudomonadota</taxon>
        <taxon>Alphaproteobacteria</taxon>
        <taxon>Sphingomonadales</taxon>
        <taxon>Sphingomonadaceae</taxon>
        <taxon>Sphingomonas</taxon>
    </lineage>
</organism>
<dbReference type="InterPro" id="IPR000014">
    <property type="entry name" value="PAS"/>
</dbReference>
<proteinExistence type="inferred from homology"/>
<dbReference type="Proteomes" id="UP001597283">
    <property type="component" value="Unassembled WGS sequence"/>
</dbReference>
<comment type="similarity">
    <text evidence="2">Belongs to the methyl-accepting chemotaxis (MCP) protein family.</text>
</comment>
<protein>
    <submittedName>
        <fullName evidence="6">Methyl-accepting chemotaxis protein</fullName>
    </submittedName>
</protein>
<dbReference type="NCBIfam" id="TIGR00229">
    <property type="entry name" value="sensory_box"/>
    <property type="match status" value="1"/>
</dbReference>
<dbReference type="PROSITE" id="PS50113">
    <property type="entry name" value="PAC"/>
    <property type="match status" value="1"/>
</dbReference>
<evidence type="ECO:0000313" key="7">
    <source>
        <dbReference type="Proteomes" id="UP001597283"/>
    </source>
</evidence>
<dbReference type="Gene3D" id="3.30.450.20">
    <property type="entry name" value="PAS domain"/>
    <property type="match status" value="1"/>
</dbReference>
<dbReference type="PROSITE" id="PS50111">
    <property type="entry name" value="CHEMOTAXIS_TRANSDUC_2"/>
    <property type="match status" value="1"/>
</dbReference>
<dbReference type="Gene3D" id="6.10.250.3200">
    <property type="match status" value="1"/>
</dbReference>